<dbReference type="Proteomes" id="UP000221504">
    <property type="component" value="Unassembled WGS sequence"/>
</dbReference>
<organism evidence="2 4">
    <name type="scientific">Fusobacterium nucleatum subsp. polymorphum</name>
    <name type="common">Fusobacterium polymorphum</name>
    <dbReference type="NCBI Taxonomy" id="76857"/>
    <lineage>
        <taxon>Bacteria</taxon>
        <taxon>Fusobacteriati</taxon>
        <taxon>Fusobacteriota</taxon>
        <taxon>Fusobacteriia</taxon>
        <taxon>Fusobacteriales</taxon>
        <taxon>Fusobacteriaceae</taxon>
        <taxon>Fusobacterium</taxon>
    </lineage>
</organism>
<dbReference type="Proteomes" id="UP000196759">
    <property type="component" value="Chromosome"/>
</dbReference>
<dbReference type="RefSeq" id="WP_088336774.1">
    <property type="nucleotide sequence ID" value="NZ_CP021934.1"/>
</dbReference>
<dbReference type="EMBL" id="CP021934">
    <property type="protein sequence ID" value="ASC02207.1"/>
    <property type="molecule type" value="Genomic_DNA"/>
</dbReference>
<dbReference type="AlphaFoldDB" id="A0A1Z3CF33"/>
<dbReference type="EMBL" id="NIRM01000001">
    <property type="protein sequence ID" value="PHI10010.1"/>
    <property type="molecule type" value="Genomic_DNA"/>
</dbReference>
<evidence type="ECO:0000256" key="1">
    <source>
        <dbReference type="SAM" id="Coils"/>
    </source>
</evidence>
<name>A0A1Z3CF33_FUSNP</name>
<accession>A0A1Z3CF33</accession>
<proteinExistence type="predicted"/>
<keyword evidence="4" id="KW-1185">Reference proteome</keyword>
<feature type="coiled-coil region" evidence="1">
    <location>
        <begin position="4"/>
        <end position="38"/>
    </location>
</feature>
<reference evidence="3 5" key="2">
    <citation type="submission" date="2017-06" db="EMBL/GenBank/DDBJ databases">
        <title>Draft genome sequence of Fusobacterium nucleatum subsp. polymorphum KCOM 1267 (=ChDC F290).</title>
        <authorList>
            <person name="Kook J.-K."/>
            <person name="Park S.-N."/>
            <person name="Lim Y.K."/>
            <person name="Roh H."/>
        </authorList>
    </citation>
    <scope>NUCLEOTIDE SEQUENCE [LARGE SCALE GENOMIC DNA]</scope>
    <source>
        <strain evidence="3">KCOM 1267</strain>
        <strain evidence="5">KCOM 1267(ChDC F290)</strain>
    </source>
</reference>
<evidence type="ECO:0000313" key="4">
    <source>
        <dbReference type="Proteomes" id="UP000196759"/>
    </source>
</evidence>
<sequence length="69" mass="8375">MEILEIYNLIKENEEETIKEEDEKLEELFGELNDEQLLFLSNLRFKYFRLGSEIIESIKNFRKESKNTT</sequence>
<gene>
    <name evidence="2" type="ORF">CBG50_02110</name>
    <name evidence="3" type="ORF">CBG52_02060</name>
</gene>
<protein>
    <submittedName>
        <fullName evidence="2">Uncharacterized protein</fullName>
    </submittedName>
</protein>
<evidence type="ECO:0000313" key="5">
    <source>
        <dbReference type="Proteomes" id="UP000221504"/>
    </source>
</evidence>
<evidence type="ECO:0000313" key="3">
    <source>
        <dbReference type="EMBL" id="PHI10010.1"/>
    </source>
</evidence>
<keyword evidence="1" id="KW-0175">Coiled coil</keyword>
<evidence type="ECO:0000313" key="2">
    <source>
        <dbReference type="EMBL" id="ASC02207.1"/>
    </source>
</evidence>
<reference evidence="2 4" key="1">
    <citation type="submission" date="2017-06" db="EMBL/GenBank/DDBJ databases">
        <title>Draft genome sequence of Fusobacterium nucleatum subsp. polymorphum KCOM 1260 (=ChDC F218).</title>
        <authorList>
            <person name="Kook J.-K."/>
            <person name="Park S.-N."/>
            <person name="Lim Y.K."/>
            <person name="Roh H."/>
        </authorList>
    </citation>
    <scope>NUCLEOTIDE SEQUENCE [LARGE SCALE GENOMIC DNA]</scope>
    <source>
        <strain evidence="2">KCOM 1260</strain>
        <strain evidence="4">KCOM 1260 (ChDC F218)</strain>
    </source>
</reference>